<sequence length="342" mass="38505">MPSLRRHGLTEPLAVSTFIAVSAAGRAVQLEIRTRSQVQSLCEEKRRGNELRESKEVDTIRYDALKKDYDNIVIQQSRLKDSISIRKDAGENTLQRVLDEAKQQSLIKDFNLQLEIAGKRPDAVIEMKNGTKIVVDSKHPEPPNELLSGSKDNGDDDFDRKKYKEKLHNHIRDLSKKGYHSCLPDSLNLTIMLVPGEGYLQAAYDPSSGVDDLGLHDYAAKQNILLVGPNGLRSIIQLLSFQQMEEDQAAKLDDENVRQILQSHLQPLWTNSVLPKMRKMTLDLDKVVNSINDLGDDISAFDEELRSKAVLDLEKVGKTKLPKKVSEPVIFDVDSRTNSPNQ</sequence>
<dbReference type="PANTHER" id="PTHR30563">
    <property type="entry name" value="DNA RECOMBINATION PROTEIN RMUC"/>
    <property type="match status" value="1"/>
</dbReference>
<evidence type="ECO:0008006" key="6">
    <source>
        <dbReference type="Google" id="ProtNLM"/>
    </source>
</evidence>
<evidence type="ECO:0000313" key="4">
    <source>
        <dbReference type="EMBL" id="OEU07789.1"/>
    </source>
</evidence>
<dbReference type="InterPro" id="IPR003798">
    <property type="entry name" value="DNA_recombination_RmuC"/>
</dbReference>
<dbReference type="KEGG" id="fcy:FRACYDRAFT_250815"/>
<dbReference type="AlphaFoldDB" id="A0A1E7EPD8"/>
<dbReference type="OrthoDB" id="7295108at2759"/>
<evidence type="ECO:0000256" key="2">
    <source>
        <dbReference type="ARBA" id="ARBA00023172"/>
    </source>
</evidence>
<name>A0A1E7EPD8_9STRA</name>
<evidence type="ECO:0000313" key="5">
    <source>
        <dbReference type="Proteomes" id="UP000095751"/>
    </source>
</evidence>
<dbReference type="InParanoid" id="A0A1E7EPD8"/>
<proteinExistence type="predicted"/>
<dbReference type="Pfam" id="PF02646">
    <property type="entry name" value="RmuC"/>
    <property type="match status" value="1"/>
</dbReference>
<accession>A0A1E7EPD8</accession>
<dbReference type="EMBL" id="KV784384">
    <property type="protein sequence ID" value="OEU07789.1"/>
    <property type="molecule type" value="Genomic_DNA"/>
</dbReference>
<keyword evidence="1" id="KW-0175">Coiled coil</keyword>
<organism evidence="4 5">
    <name type="scientific">Fragilariopsis cylindrus CCMP1102</name>
    <dbReference type="NCBI Taxonomy" id="635003"/>
    <lineage>
        <taxon>Eukaryota</taxon>
        <taxon>Sar</taxon>
        <taxon>Stramenopiles</taxon>
        <taxon>Ochrophyta</taxon>
        <taxon>Bacillariophyta</taxon>
        <taxon>Bacillariophyceae</taxon>
        <taxon>Bacillariophycidae</taxon>
        <taxon>Bacillariales</taxon>
        <taxon>Bacillariaceae</taxon>
        <taxon>Fragilariopsis</taxon>
    </lineage>
</organism>
<evidence type="ECO:0000256" key="1">
    <source>
        <dbReference type="ARBA" id="ARBA00023054"/>
    </source>
</evidence>
<reference evidence="4 5" key="1">
    <citation type="submission" date="2016-09" db="EMBL/GenBank/DDBJ databases">
        <title>Extensive genetic diversity and differential bi-allelic expression allows diatom success in the polar Southern Ocean.</title>
        <authorList>
            <consortium name="DOE Joint Genome Institute"/>
            <person name="Mock T."/>
            <person name="Otillar R.P."/>
            <person name="Strauss J."/>
            <person name="Dupont C."/>
            <person name="Frickenhaus S."/>
            <person name="Maumus F."/>
            <person name="Mcmullan M."/>
            <person name="Sanges R."/>
            <person name="Schmutz J."/>
            <person name="Toseland A."/>
            <person name="Valas R."/>
            <person name="Veluchamy A."/>
            <person name="Ward B.J."/>
            <person name="Allen A."/>
            <person name="Barry K."/>
            <person name="Falciatore A."/>
            <person name="Ferrante M."/>
            <person name="Fortunato A.E."/>
            <person name="Gloeckner G."/>
            <person name="Gruber A."/>
            <person name="Hipkin R."/>
            <person name="Janech M."/>
            <person name="Kroth P."/>
            <person name="Leese F."/>
            <person name="Lindquist E."/>
            <person name="Lyon B.R."/>
            <person name="Martin J."/>
            <person name="Mayer C."/>
            <person name="Parker M."/>
            <person name="Quesneville H."/>
            <person name="Raymond J."/>
            <person name="Uhlig C."/>
            <person name="Valentin K.U."/>
            <person name="Worden A.Z."/>
            <person name="Armbrust E.V."/>
            <person name="Bowler C."/>
            <person name="Green B."/>
            <person name="Moulton V."/>
            <person name="Van Oosterhout C."/>
            <person name="Grigoriev I."/>
        </authorList>
    </citation>
    <scope>NUCLEOTIDE SEQUENCE [LARGE SCALE GENOMIC DNA]</scope>
    <source>
        <strain evidence="4 5">CCMP1102</strain>
    </source>
</reference>
<dbReference type="GO" id="GO:0006310">
    <property type="term" value="P:DNA recombination"/>
    <property type="evidence" value="ECO:0007669"/>
    <property type="project" value="UniProtKB-KW"/>
</dbReference>
<dbReference type="Proteomes" id="UP000095751">
    <property type="component" value="Unassembled WGS sequence"/>
</dbReference>
<evidence type="ECO:0000256" key="3">
    <source>
        <dbReference type="SAM" id="MobiDB-lite"/>
    </source>
</evidence>
<keyword evidence="5" id="KW-1185">Reference proteome</keyword>
<keyword evidence="2" id="KW-0233">DNA recombination</keyword>
<gene>
    <name evidence="4" type="ORF">FRACYDRAFT_250815</name>
</gene>
<protein>
    <recommendedName>
        <fullName evidence="6">DNA recombination protein RmuC</fullName>
    </recommendedName>
</protein>
<feature type="region of interest" description="Disordered" evidence="3">
    <location>
        <begin position="134"/>
        <end position="159"/>
    </location>
</feature>
<dbReference type="PANTHER" id="PTHR30563:SF0">
    <property type="entry name" value="DNA RECOMBINATION PROTEIN RMUC"/>
    <property type="match status" value="1"/>
</dbReference>